<sequence length="607" mass="64248">MENTQKVATATKKLINDPDKAVSESLDGFILLNPHLKLLPPSTIIRQSKKSRVAVLSGGGSGHEPSHIGFVGNGMLDAAVCGSVFSSPTSMQVTEAVKAVSTGRGILMIVKNYTGDRLQFGVAAENLKRLSKEAVEMVIVADDCSIPRSRVGGAGRRGLAGTVFVHKIAGSAARSGLPLQEVARRATLVSKLIGTVGVALSSCSVPGQPSTFEIGANEIELGLGIHGEPGYARIQMATSKQIVRACLDRILDPSDEYHYLQLFQDDLIALMVNNMGATSILEMGIVVNDAVQYLTGRGYVVVRIYSGHFMTSLEMQGVSLSILRIPEGSEGDTILASLDEPVECSSWKQPVLFTNIVKPSESFYPAPSAAESTTEAETFTPVSREALKLHQIITTICESLISNRDRLNELDRLVGDGDCGSTLSTAANSLLEVLGGKDVGGEVWESGIDLDSPLDIFHKIAETSEKHMGGTMGAFFSIFFNAAANSWKSELLSVDHLTSLTITKAFEWGLAAVESYGGAKLGDRTLIDALRPALEAMSIASGLDASTKEILDQGILAARVGATATSQMPTAKFGRSSYIGKSLAGSPDPGAESIVIILEAIAEAMTE</sequence>
<dbReference type="FunFam" id="1.25.40.340:FF:000002">
    <property type="entry name" value="Dihydroxyacetone kinase, L subunit"/>
    <property type="match status" value="1"/>
</dbReference>
<dbReference type="FunFam" id="3.40.50.10440:FF:000001">
    <property type="entry name" value="Dihydroxyacetone kinase, DhaK subunit"/>
    <property type="match status" value="1"/>
</dbReference>
<keyword evidence="4" id="KW-0808">Transferase</keyword>
<dbReference type="PANTHER" id="PTHR28629">
    <property type="entry name" value="TRIOKINASE/FMN CYCLASE"/>
    <property type="match status" value="1"/>
</dbReference>
<dbReference type="InterPro" id="IPR050861">
    <property type="entry name" value="Dihydroxyacetone_Kinase"/>
</dbReference>
<accession>A0A507C066</accession>
<evidence type="ECO:0000256" key="1">
    <source>
        <dbReference type="ARBA" id="ARBA00003264"/>
    </source>
</evidence>
<proteinExistence type="inferred from homology"/>
<evidence type="ECO:0000256" key="3">
    <source>
        <dbReference type="ARBA" id="ARBA00008757"/>
    </source>
</evidence>
<keyword evidence="14" id="KW-1185">Reference proteome</keyword>
<dbReference type="PROSITE" id="PS51480">
    <property type="entry name" value="DHAL"/>
    <property type="match status" value="1"/>
</dbReference>
<evidence type="ECO:0000256" key="6">
    <source>
        <dbReference type="ARBA" id="ARBA00022777"/>
    </source>
</evidence>
<evidence type="ECO:0000256" key="9">
    <source>
        <dbReference type="ARBA" id="ARBA00047974"/>
    </source>
</evidence>
<dbReference type="Proteomes" id="UP000319731">
    <property type="component" value="Unassembled WGS sequence"/>
</dbReference>
<feature type="domain" description="DhaK" evidence="12">
    <location>
        <begin position="17"/>
        <end position="347"/>
    </location>
</feature>
<dbReference type="GeneID" id="42005166"/>
<keyword evidence="5" id="KW-0547">Nucleotide-binding</keyword>
<dbReference type="UniPathway" id="UPA00617">
    <property type="reaction ID" value="UER00669"/>
</dbReference>
<evidence type="ECO:0000256" key="2">
    <source>
        <dbReference type="ARBA" id="ARBA00004778"/>
    </source>
</evidence>
<dbReference type="GO" id="GO:0050354">
    <property type="term" value="F:triokinase activity"/>
    <property type="evidence" value="ECO:0007669"/>
    <property type="project" value="UniProtKB-EC"/>
</dbReference>
<dbReference type="GO" id="GO:0004371">
    <property type="term" value="F:glycerone kinase activity"/>
    <property type="evidence" value="ECO:0007669"/>
    <property type="project" value="UniProtKB-EC"/>
</dbReference>
<dbReference type="RefSeq" id="XP_031024164.1">
    <property type="nucleotide sequence ID" value="XM_031169869.1"/>
</dbReference>
<evidence type="ECO:0008006" key="15">
    <source>
        <dbReference type="Google" id="ProtNLM"/>
    </source>
</evidence>
<evidence type="ECO:0000259" key="12">
    <source>
        <dbReference type="PROSITE" id="PS51481"/>
    </source>
</evidence>
<dbReference type="Gene3D" id="1.25.40.340">
    <property type="match status" value="1"/>
</dbReference>
<dbReference type="EMBL" id="QEAO01000023">
    <property type="protein sequence ID" value="TPX33092.1"/>
    <property type="molecule type" value="Genomic_DNA"/>
</dbReference>
<dbReference type="SMART" id="SM01120">
    <property type="entry name" value="Dak2"/>
    <property type="match status" value="1"/>
</dbReference>
<dbReference type="PANTHER" id="PTHR28629:SF4">
    <property type="entry name" value="TRIOKINASE_FMN CYCLASE"/>
    <property type="match status" value="1"/>
</dbReference>
<dbReference type="SUPFAM" id="SSF101473">
    <property type="entry name" value="DhaL-like"/>
    <property type="match status" value="1"/>
</dbReference>
<evidence type="ECO:0000256" key="5">
    <source>
        <dbReference type="ARBA" id="ARBA00022741"/>
    </source>
</evidence>
<comment type="function">
    <text evidence="1">Catalyzes both the phosphorylation of dihydroxyacetone and of glyceraldehyde.</text>
</comment>
<dbReference type="PROSITE" id="PS51481">
    <property type="entry name" value="DHAK"/>
    <property type="match status" value="1"/>
</dbReference>
<comment type="catalytic activity">
    <reaction evidence="10">
        <text>dihydroxyacetone + ATP = dihydroxyacetone phosphate + ADP + H(+)</text>
        <dbReference type="Rhea" id="RHEA:15773"/>
        <dbReference type="ChEBI" id="CHEBI:15378"/>
        <dbReference type="ChEBI" id="CHEBI:16016"/>
        <dbReference type="ChEBI" id="CHEBI:30616"/>
        <dbReference type="ChEBI" id="CHEBI:57642"/>
        <dbReference type="ChEBI" id="CHEBI:456216"/>
        <dbReference type="EC" id="2.7.1.29"/>
    </reaction>
</comment>
<dbReference type="Pfam" id="PF02734">
    <property type="entry name" value="Dak2"/>
    <property type="match status" value="1"/>
</dbReference>
<evidence type="ECO:0000313" key="14">
    <source>
        <dbReference type="Proteomes" id="UP000319731"/>
    </source>
</evidence>
<dbReference type="InterPro" id="IPR036117">
    <property type="entry name" value="DhaL_dom_sf"/>
</dbReference>
<dbReference type="GO" id="GO:0019588">
    <property type="term" value="P:anaerobic glycerol catabolic process"/>
    <property type="evidence" value="ECO:0007669"/>
    <property type="project" value="UniProtKB-UniPathway"/>
</dbReference>
<dbReference type="SUPFAM" id="SSF82549">
    <property type="entry name" value="DAK1/DegV-like"/>
    <property type="match status" value="1"/>
</dbReference>
<comment type="pathway">
    <text evidence="2">Polyol metabolism; glycerol fermentation; glycerone phosphate from glycerol (oxidative route): step 2/2.</text>
</comment>
<comment type="catalytic activity">
    <reaction evidence="9">
        <text>D-glyceraldehyde + ATP = D-glyceraldehyde 3-phosphate + ADP + H(+)</text>
        <dbReference type="Rhea" id="RHEA:13941"/>
        <dbReference type="ChEBI" id="CHEBI:15378"/>
        <dbReference type="ChEBI" id="CHEBI:17378"/>
        <dbReference type="ChEBI" id="CHEBI:30616"/>
        <dbReference type="ChEBI" id="CHEBI:59776"/>
        <dbReference type="ChEBI" id="CHEBI:456216"/>
        <dbReference type="EC" id="2.7.1.28"/>
    </reaction>
</comment>
<feature type="domain" description="DhaL" evidence="11">
    <location>
        <begin position="387"/>
        <end position="603"/>
    </location>
</feature>
<dbReference type="InterPro" id="IPR004007">
    <property type="entry name" value="DhaL_dom"/>
</dbReference>
<keyword evidence="7" id="KW-0319">Glycerol metabolism</keyword>
<comment type="similarity">
    <text evidence="3">Belongs to the dihydroxyacetone kinase (DAK) family.</text>
</comment>
<organism evidence="13 14">
    <name type="scientific">Synchytrium microbalum</name>
    <dbReference type="NCBI Taxonomy" id="1806994"/>
    <lineage>
        <taxon>Eukaryota</taxon>
        <taxon>Fungi</taxon>
        <taxon>Fungi incertae sedis</taxon>
        <taxon>Chytridiomycota</taxon>
        <taxon>Chytridiomycota incertae sedis</taxon>
        <taxon>Chytridiomycetes</taxon>
        <taxon>Synchytriales</taxon>
        <taxon>Synchytriaceae</taxon>
        <taxon>Synchytrium</taxon>
    </lineage>
</organism>
<reference evidence="13 14" key="1">
    <citation type="journal article" date="2019" name="Sci. Rep.">
        <title>Comparative genomics of chytrid fungi reveal insights into the obligate biotrophic and pathogenic lifestyle of Synchytrium endobioticum.</title>
        <authorList>
            <person name="van de Vossenberg B.T.L.H."/>
            <person name="Warris S."/>
            <person name="Nguyen H.D.T."/>
            <person name="van Gent-Pelzer M.P.E."/>
            <person name="Joly D.L."/>
            <person name="van de Geest H.C."/>
            <person name="Bonants P.J.M."/>
            <person name="Smith D.S."/>
            <person name="Levesque C.A."/>
            <person name="van der Lee T.A.J."/>
        </authorList>
    </citation>
    <scope>NUCLEOTIDE SEQUENCE [LARGE SCALE GENOMIC DNA]</scope>
    <source>
        <strain evidence="13 14">JEL517</strain>
    </source>
</reference>
<comment type="caution">
    <text evidence="13">The sequence shown here is derived from an EMBL/GenBank/DDBJ whole genome shotgun (WGS) entry which is preliminary data.</text>
</comment>
<keyword evidence="8" id="KW-0067">ATP-binding</keyword>
<dbReference type="OrthoDB" id="1724672at2759"/>
<dbReference type="InterPro" id="IPR004006">
    <property type="entry name" value="DhaK_dom"/>
</dbReference>
<keyword evidence="6" id="KW-0418">Kinase</keyword>
<dbReference type="Pfam" id="PF02733">
    <property type="entry name" value="Dak1"/>
    <property type="match status" value="1"/>
</dbReference>
<dbReference type="Gene3D" id="3.30.1180.20">
    <property type="entry name" value="Dihydroxyacetone kinase, domain 2"/>
    <property type="match status" value="1"/>
</dbReference>
<gene>
    <name evidence="13" type="ORF">SmJEL517_g03941</name>
</gene>
<dbReference type="STRING" id="1806994.A0A507C066"/>
<dbReference type="GO" id="GO:0005524">
    <property type="term" value="F:ATP binding"/>
    <property type="evidence" value="ECO:0007669"/>
    <property type="project" value="UniProtKB-KW"/>
</dbReference>
<name>A0A507C066_9FUNG</name>
<evidence type="ECO:0000256" key="7">
    <source>
        <dbReference type="ARBA" id="ARBA00022798"/>
    </source>
</evidence>
<evidence type="ECO:0000259" key="11">
    <source>
        <dbReference type="PROSITE" id="PS51480"/>
    </source>
</evidence>
<dbReference type="Gene3D" id="3.40.50.10440">
    <property type="entry name" value="Dihydroxyacetone kinase, domain 1"/>
    <property type="match status" value="1"/>
</dbReference>
<dbReference type="AlphaFoldDB" id="A0A507C066"/>
<evidence type="ECO:0000313" key="13">
    <source>
        <dbReference type="EMBL" id="TPX33092.1"/>
    </source>
</evidence>
<dbReference type="FunFam" id="3.30.1180.20:FF:000001">
    <property type="entry name" value="Dihydroxyacetone kinase 1"/>
    <property type="match status" value="1"/>
</dbReference>
<evidence type="ECO:0000256" key="8">
    <source>
        <dbReference type="ARBA" id="ARBA00022840"/>
    </source>
</evidence>
<evidence type="ECO:0000256" key="4">
    <source>
        <dbReference type="ARBA" id="ARBA00022679"/>
    </source>
</evidence>
<protein>
    <recommendedName>
        <fullName evidence="15">Dihydroxyacetone kinase</fullName>
    </recommendedName>
</protein>
<evidence type="ECO:0000256" key="10">
    <source>
        <dbReference type="ARBA" id="ARBA00048898"/>
    </source>
</evidence>
<dbReference type="GO" id="GO:0005829">
    <property type="term" value="C:cytosol"/>
    <property type="evidence" value="ECO:0007669"/>
    <property type="project" value="TreeGrafter"/>
</dbReference>